<organism evidence="2 3">
    <name type="scientific">Akkermansia glycaniphila</name>
    <dbReference type="NCBI Taxonomy" id="1679444"/>
    <lineage>
        <taxon>Bacteria</taxon>
        <taxon>Pseudomonadati</taxon>
        <taxon>Verrucomicrobiota</taxon>
        <taxon>Verrucomicrobiia</taxon>
        <taxon>Verrucomicrobiales</taxon>
        <taxon>Akkermansiaceae</taxon>
        <taxon>Akkermansia</taxon>
    </lineage>
</organism>
<feature type="transmembrane region" description="Helical" evidence="1">
    <location>
        <begin position="27"/>
        <end position="47"/>
    </location>
</feature>
<keyword evidence="1" id="KW-0472">Membrane</keyword>
<keyword evidence="2" id="KW-0540">Nuclease</keyword>
<keyword evidence="1" id="KW-1133">Transmembrane helix</keyword>
<gene>
    <name evidence="2" type="ORF">PYTT_1314</name>
</gene>
<keyword evidence="2" id="KW-0255">Endonuclease</keyword>
<dbReference type="SUPFAM" id="SSF56219">
    <property type="entry name" value="DNase I-like"/>
    <property type="match status" value="1"/>
</dbReference>
<proteinExistence type="predicted"/>
<evidence type="ECO:0000313" key="2">
    <source>
        <dbReference type="EMBL" id="SEH86664.1"/>
    </source>
</evidence>
<dbReference type="Proteomes" id="UP000176204">
    <property type="component" value="Chromosome I"/>
</dbReference>
<keyword evidence="2" id="KW-0269">Exonuclease</keyword>
<dbReference type="STRING" id="1679444.PYTT_1314"/>
<keyword evidence="3" id="KW-1185">Reference proteome</keyword>
<evidence type="ECO:0000256" key="1">
    <source>
        <dbReference type="SAM" id="Phobius"/>
    </source>
</evidence>
<name>A0A1H6LMM0_9BACT</name>
<dbReference type="InterPro" id="IPR036691">
    <property type="entry name" value="Endo/exonu/phosph_ase_sf"/>
</dbReference>
<protein>
    <submittedName>
        <fullName evidence="2">Endonuclease/exonuclease/phosphatase</fullName>
    </submittedName>
</protein>
<dbReference type="KEGG" id="agl:PYTT_1314"/>
<dbReference type="OrthoDB" id="9813425at2"/>
<feature type="transmembrane region" description="Helical" evidence="1">
    <location>
        <begin position="54"/>
        <end position="74"/>
    </location>
</feature>
<dbReference type="AlphaFoldDB" id="A0A1H6LMM0"/>
<dbReference type="GO" id="GO:0004527">
    <property type="term" value="F:exonuclease activity"/>
    <property type="evidence" value="ECO:0007669"/>
    <property type="project" value="UniProtKB-KW"/>
</dbReference>
<keyword evidence="1" id="KW-0812">Transmembrane</keyword>
<accession>A0A1H6LMM0</accession>
<dbReference type="Gene3D" id="3.60.10.10">
    <property type="entry name" value="Endonuclease/exonuclease/phosphatase"/>
    <property type="match status" value="1"/>
</dbReference>
<evidence type="ECO:0000313" key="3">
    <source>
        <dbReference type="Proteomes" id="UP000176204"/>
    </source>
</evidence>
<sequence length="322" mass="35368">MFLTCVSLAIWLIFIMAMWSGSDRIAALLLLPVWLVTITAVAPALLAWLWAREWLAFGTVILWTLTAIMVSDVFQGIGRIGLDQDPARIANERLTWKIISIDCRNGSSVPAEILQPIHPDVIFLQNLQHIDQAQTLAVDLFGANPSIRTNGNNAIIVRHGQLAQAWPIIGNGSFIVDWSPDRTVVPVRLVNVNLTPGPENRNLFSADCWKAHAETRATHRKEIDSLLEALKNMGRRAGEIPVICAGAFYSPPQSPVFDPFLHVMTDAYGSSGVGYGATCPSDFPILRLHRIGYTSPLRSVHSSTLYIPGLAAYAVMADIKPL</sequence>
<dbReference type="EMBL" id="LT629973">
    <property type="protein sequence ID" value="SEH86664.1"/>
    <property type="molecule type" value="Genomic_DNA"/>
</dbReference>
<keyword evidence="2" id="KW-0378">Hydrolase</keyword>
<dbReference type="RefSeq" id="WP_141675793.1">
    <property type="nucleotide sequence ID" value="NZ_LIGX01000022.1"/>
</dbReference>
<reference evidence="3" key="1">
    <citation type="submission" date="2016-09" db="EMBL/GenBank/DDBJ databases">
        <authorList>
            <person name="Koehorst J."/>
        </authorList>
    </citation>
    <scope>NUCLEOTIDE SEQUENCE [LARGE SCALE GENOMIC DNA]</scope>
</reference>
<dbReference type="GO" id="GO:0004519">
    <property type="term" value="F:endonuclease activity"/>
    <property type="evidence" value="ECO:0007669"/>
    <property type="project" value="UniProtKB-KW"/>
</dbReference>